<name>A0AAD9ILC3_PROWI</name>
<keyword evidence="4 10" id="KW-0285">Flavoprotein</keyword>
<feature type="binding site" evidence="12">
    <location>
        <position position="137"/>
    </location>
    <ligand>
        <name>FAD</name>
        <dbReference type="ChEBI" id="CHEBI:57692"/>
    </ligand>
</feature>
<dbReference type="Pfam" id="PF02770">
    <property type="entry name" value="Acyl-CoA_dh_M"/>
    <property type="match status" value="1"/>
</dbReference>
<dbReference type="GO" id="GO:0005504">
    <property type="term" value="F:fatty acid binding"/>
    <property type="evidence" value="ECO:0007669"/>
    <property type="project" value="TreeGrafter"/>
</dbReference>
<keyword evidence="6" id="KW-0276">Fatty acid metabolism</keyword>
<dbReference type="InterPro" id="IPR006091">
    <property type="entry name" value="Acyl-CoA_Oxase/DH_mid-dom"/>
</dbReference>
<dbReference type="AlphaFoldDB" id="A0AAD9ILC3"/>
<feature type="domain" description="Acyl-CoA oxidase/dehydrogenase middle" evidence="14">
    <location>
        <begin position="133"/>
        <end position="243"/>
    </location>
</feature>
<proteinExistence type="inferred from homology"/>
<dbReference type="SUPFAM" id="SSF56645">
    <property type="entry name" value="Acyl-CoA dehydrogenase NM domain-like"/>
    <property type="match status" value="1"/>
</dbReference>
<evidence type="ECO:0000259" key="13">
    <source>
        <dbReference type="Pfam" id="PF01756"/>
    </source>
</evidence>
<keyword evidence="5 10" id="KW-0274">FAD</keyword>
<dbReference type="EMBL" id="JASFZW010000003">
    <property type="protein sequence ID" value="KAK2079300.1"/>
    <property type="molecule type" value="Genomic_DNA"/>
</dbReference>
<evidence type="ECO:0000256" key="2">
    <source>
        <dbReference type="ARBA" id="ARBA00004275"/>
    </source>
</evidence>
<dbReference type="InterPro" id="IPR009100">
    <property type="entry name" value="AcylCoA_DH/oxidase_NM_dom_sf"/>
</dbReference>
<dbReference type="InterPro" id="IPR012258">
    <property type="entry name" value="Acyl-CoA_oxidase"/>
</dbReference>
<protein>
    <recommendedName>
        <fullName evidence="10">Acyl-coenzyme A oxidase</fullName>
    </recommendedName>
</protein>
<gene>
    <name evidence="16" type="ORF">QBZ16_002991</name>
</gene>
<keyword evidence="8" id="KW-0443">Lipid metabolism</keyword>
<dbReference type="GO" id="GO:0003997">
    <property type="term" value="F:acyl-CoA oxidase activity"/>
    <property type="evidence" value="ECO:0007669"/>
    <property type="project" value="InterPro"/>
</dbReference>
<dbReference type="GO" id="GO:0005777">
    <property type="term" value="C:peroxisome"/>
    <property type="evidence" value="ECO:0007669"/>
    <property type="project" value="UniProtKB-SubCell"/>
</dbReference>
<evidence type="ECO:0000256" key="9">
    <source>
        <dbReference type="ARBA" id="ARBA00023140"/>
    </source>
</evidence>
<dbReference type="GO" id="GO:0055088">
    <property type="term" value="P:lipid homeostasis"/>
    <property type="evidence" value="ECO:0007669"/>
    <property type="project" value="TreeGrafter"/>
</dbReference>
<keyword evidence="9" id="KW-0576">Peroxisome</keyword>
<dbReference type="GO" id="GO:0071949">
    <property type="term" value="F:FAD binding"/>
    <property type="evidence" value="ECO:0007669"/>
    <property type="project" value="InterPro"/>
</dbReference>
<evidence type="ECO:0000256" key="10">
    <source>
        <dbReference type="PIRNR" id="PIRNR000168"/>
    </source>
</evidence>
<dbReference type="InterPro" id="IPR055060">
    <property type="entry name" value="ACOX_C_alpha1"/>
</dbReference>
<sequence length="630" mass="68439">MAPTSSPAQKKVQREIQLLLEHDNHKERDAMKALMKSDLFVPRYNISLEEEREIALRRLKVLCNSGNFSITDFLSNPLRIFAAHEMAALSDVSMATKMTVQYNLFGGTVLKLGTARHHDLLLRGIDSLDHIGCFALTELGYGNNAVEMETTAVFDEATDEFVINTPTPLAQKYWITNSAVHAQWAVVFAQTSTGGRNHGVHGFLVRLRDHATMRPCPGVFIHDMGHKMGCNGVDNGKLGFDNVRVPRSALLDAFTTVDRDGTLKSSIAKPRDRFLKVADQLLSGRICIASMMLSAAKTALTIGVRYASTRLAVGPTGKSDTPILDYQLQQRALVPLAASTVALNLGLNYVKDRWSVASGFGDRKPRSADEAREIITLVCSIKPLCAWNCENVATTCRERCGGQGYLSCNRFGAIIGFSHAGITAEGDNRVLFTKTAKELTASAHTPEVKARLRAGEAPPAVSEASLNSLDALLELFTARDGRRLGRLLATMAAVRGGAELFEVWMRRESDAVQATATAFAEREVLAACVRAVRAASPEAAALLRPLATLYALNCLEPDLAWLMTERIVPVPVAAALPLRVRQLCAQLAPSLHTIVDAFAIPDHLIAAPIAGDWAKFNVGDNQGEVVGIDF</sequence>
<organism evidence="16 17">
    <name type="scientific">Prototheca wickerhamii</name>
    <dbReference type="NCBI Taxonomy" id="3111"/>
    <lineage>
        <taxon>Eukaryota</taxon>
        <taxon>Viridiplantae</taxon>
        <taxon>Chlorophyta</taxon>
        <taxon>core chlorophytes</taxon>
        <taxon>Trebouxiophyceae</taxon>
        <taxon>Chlorellales</taxon>
        <taxon>Chlorellaceae</taxon>
        <taxon>Prototheca</taxon>
    </lineage>
</organism>
<evidence type="ECO:0000256" key="12">
    <source>
        <dbReference type="PIRSR" id="PIRSR000168-2"/>
    </source>
</evidence>
<dbReference type="Gene3D" id="1.20.140.10">
    <property type="entry name" value="Butyryl-CoA Dehydrogenase, subunit A, domain 3"/>
    <property type="match status" value="2"/>
</dbReference>
<evidence type="ECO:0000256" key="4">
    <source>
        <dbReference type="ARBA" id="ARBA00022630"/>
    </source>
</evidence>
<dbReference type="Pfam" id="PF01756">
    <property type="entry name" value="ACOX"/>
    <property type="match status" value="1"/>
</dbReference>
<dbReference type="PIRSF" id="PIRSF000168">
    <property type="entry name" value="Acyl-CoA_oxidase"/>
    <property type="match status" value="1"/>
</dbReference>
<evidence type="ECO:0000259" key="15">
    <source>
        <dbReference type="Pfam" id="PF22924"/>
    </source>
</evidence>
<dbReference type="PANTHER" id="PTHR10909:SF382">
    <property type="entry name" value="ACYL-COENZYME A OXIDASE"/>
    <property type="match status" value="1"/>
</dbReference>
<dbReference type="InterPro" id="IPR002655">
    <property type="entry name" value="Acyl-CoA_oxidase_C"/>
</dbReference>
<evidence type="ECO:0000259" key="14">
    <source>
        <dbReference type="Pfam" id="PF02770"/>
    </source>
</evidence>
<dbReference type="GO" id="GO:0033540">
    <property type="term" value="P:fatty acid beta-oxidation using acyl-CoA oxidase"/>
    <property type="evidence" value="ECO:0007669"/>
    <property type="project" value="TreeGrafter"/>
</dbReference>
<comment type="subcellular location">
    <subcellularLocation>
        <location evidence="2">Peroxisome</location>
    </subcellularLocation>
</comment>
<dbReference type="InterPro" id="IPR046373">
    <property type="entry name" value="Acyl-CoA_Oxase/DH_mid-dom_sf"/>
</dbReference>
<dbReference type="InterPro" id="IPR036250">
    <property type="entry name" value="AcylCo_DH-like_C"/>
</dbReference>
<evidence type="ECO:0000313" key="17">
    <source>
        <dbReference type="Proteomes" id="UP001255856"/>
    </source>
</evidence>
<dbReference type="FunFam" id="2.40.110.10:FF:000005">
    <property type="entry name" value="Acyl-coenzyme A oxidase"/>
    <property type="match status" value="1"/>
</dbReference>
<evidence type="ECO:0000256" key="8">
    <source>
        <dbReference type="ARBA" id="ARBA00023098"/>
    </source>
</evidence>
<reference evidence="16" key="1">
    <citation type="submission" date="2021-01" db="EMBL/GenBank/DDBJ databases">
        <authorList>
            <person name="Eckstrom K.M.E."/>
        </authorList>
    </citation>
    <scope>NUCLEOTIDE SEQUENCE</scope>
    <source>
        <strain evidence="16">UVCC 0001</strain>
    </source>
</reference>
<evidence type="ECO:0000256" key="3">
    <source>
        <dbReference type="ARBA" id="ARBA00006288"/>
    </source>
</evidence>
<dbReference type="FunFam" id="1.20.140.10:FF:000010">
    <property type="entry name" value="Acyl-coenzyme A oxidase"/>
    <property type="match status" value="1"/>
</dbReference>
<evidence type="ECO:0000256" key="6">
    <source>
        <dbReference type="ARBA" id="ARBA00022832"/>
    </source>
</evidence>
<evidence type="ECO:0000313" key="16">
    <source>
        <dbReference type="EMBL" id="KAK2079300.1"/>
    </source>
</evidence>
<accession>A0AAD9ILC3</accession>
<feature type="active site" description="Proton acceptor" evidence="11">
    <location>
        <position position="425"/>
    </location>
</feature>
<comment type="similarity">
    <text evidence="3 10">Belongs to the acyl-CoA oxidase family.</text>
</comment>
<dbReference type="Gene3D" id="2.40.110.10">
    <property type="entry name" value="Butyryl-CoA Dehydrogenase, subunit A, domain 2"/>
    <property type="match status" value="1"/>
</dbReference>
<dbReference type="Pfam" id="PF22924">
    <property type="entry name" value="ACOX_C_alpha1"/>
    <property type="match status" value="1"/>
</dbReference>
<evidence type="ECO:0000256" key="5">
    <source>
        <dbReference type="ARBA" id="ARBA00022827"/>
    </source>
</evidence>
<evidence type="ECO:0000256" key="1">
    <source>
        <dbReference type="ARBA" id="ARBA00001974"/>
    </source>
</evidence>
<keyword evidence="7" id="KW-0560">Oxidoreductase</keyword>
<comment type="caution">
    <text evidence="16">The sequence shown here is derived from an EMBL/GenBank/DDBJ whole genome shotgun (WGS) entry which is preliminary data.</text>
</comment>
<dbReference type="Proteomes" id="UP001255856">
    <property type="component" value="Unassembled WGS sequence"/>
</dbReference>
<dbReference type="PANTHER" id="PTHR10909">
    <property type="entry name" value="ELECTRON TRANSPORT OXIDOREDUCTASE"/>
    <property type="match status" value="1"/>
</dbReference>
<evidence type="ECO:0000256" key="11">
    <source>
        <dbReference type="PIRSR" id="PIRSR000168-1"/>
    </source>
</evidence>
<evidence type="ECO:0000256" key="7">
    <source>
        <dbReference type="ARBA" id="ARBA00023002"/>
    </source>
</evidence>
<keyword evidence="17" id="KW-1185">Reference proteome</keyword>
<comment type="cofactor">
    <cofactor evidence="1">
        <name>FAD</name>
        <dbReference type="ChEBI" id="CHEBI:57692"/>
    </cofactor>
</comment>
<dbReference type="SUPFAM" id="SSF47203">
    <property type="entry name" value="Acyl-CoA dehydrogenase C-terminal domain-like"/>
    <property type="match status" value="2"/>
</dbReference>
<feature type="domain" description="Acyl-CoA oxidase C-alpha1" evidence="15">
    <location>
        <begin position="281"/>
        <end position="439"/>
    </location>
</feature>
<feature type="domain" description="Acyl-CoA oxidase C-terminal" evidence="13">
    <location>
        <begin position="469"/>
        <end position="610"/>
    </location>
</feature>